<comment type="subcellular location">
    <subcellularLocation>
        <location evidence="1">Membrane</location>
        <topology evidence="1">Multi-pass membrane protein</topology>
    </subcellularLocation>
</comment>
<name>A0A0R2DJT7_9LACO</name>
<evidence type="ECO:0000256" key="3">
    <source>
        <dbReference type="ARBA" id="ARBA00022692"/>
    </source>
</evidence>
<dbReference type="SUPFAM" id="SSF143865">
    <property type="entry name" value="CorA soluble domain-like"/>
    <property type="match status" value="1"/>
</dbReference>
<dbReference type="PANTHER" id="PTHR47891:SF1">
    <property type="entry name" value="CORA-MAGNESIUM AND COBALT TRANSPORTER"/>
    <property type="match status" value="1"/>
</dbReference>
<evidence type="ECO:0000313" key="8">
    <source>
        <dbReference type="EMBL" id="KRN03715.1"/>
    </source>
</evidence>
<feature type="transmembrane region" description="Helical" evidence="7">
    <location>
        <begin position="281"/>
        <end position="299"/>
    </location>
</feature>
<feature type="transmembrane region" description="Helical" evidence="7">
    <location>
        <begin position="250"/>
        <end position="269"/>
    </location>
</feature>
<keyword evidence="6" id="KW-0175">Coiled coil</keyword>
<dbReference type="AlphaFoldDB" id="A0A0R2DJT7"/>
<comment type="similarity">
    <text evidence="2">Belongs to the CorA metal ion transporter (MIT) (TC 1.A.35) family.</text>
</comment>
<protein>
    <submittedName>
        <fullName evidence="8">Magnesium transporter CorA family protein</fullName>
    </submittedName>
</protein>
<gene>
    <name evidence="8" type="ORF">FC86_GL000822</name>
</gene>
<evidence type="ECO:0000256" key="5">
    <source>
        <dbReference type="ARBA" id="ARBA00023136"/>
    </source>
</evidence>
<feature type="coiled-coil region" evidence="6">
    <location>
        <begin position="131"/>
        <end position="158"/>
    </location>
</feature>
<evidence type="ECO:0000313" key="9">
    <source>
        <dbReference type="Proteomes" id="UP000051378"/>
    </source>
</evidence>
<sequence>MISKELVQSRDSRTILINNMSKEDQEYLREKYQLTTEMLIYAKDLRERARVEYDQPTQSWIMIYNAVAENFSRPVSPIAIVIRDKNVFVFTRTETQYIQNYFSKIDNTKLHIPLTHQTIWEMVFNALYQITTDFFDQIEELNAQRQELETEIRNSPNNDHIFELADLTKAMVYMLTSANSNTMAIESFKLYNRRLGILDLSQLEYERLDDVLIEARQAQQMAQLTSDITNKVADTYNNLIGNTTNNVMRFLTIYSIVLTIPTIVTGFYGMNVDLPLADSPFSWLFVVVIMVGIIWFMWWQMKRHHFF</sequence>
<dbReference type="Gene3D" id="1.20.58.340">
    <property type="entry name" value="Magnesium transport protein CorA, transmembrane region"/>
    <property type="match status" value="2"/>
</dbReference>
<evidence type="ECO:0000256" key="1">
    <source>
        <dbReference type="ARBA" id="ARBA00004141"/>
    </source>
</evidence>
<evidence type="ECO:0000256" key="2">
    <source>
        <dbReference type="ARBA" id="ARBA00009765"/>
    </source>
</evidence>
<comment type="caution">
    <text evidence="8">The sequence shown here is derived from an EMBL/GenBank/DDBJ whole genome shotgun (WGS) entry which is preliminary data.</text>
</comment>
<dbReference type="GO" id="GO:0016020">
    <property type="term" value="C:membrane"/>
    <property type="evidence" value="ECO:0007669"/>
    <property type="project" value="UniProtKB-SubCell"/>
</dbReference>
<dbReference type="EMBL" id="AYZL01000020">
    <property type="protein sequence ID" value="KRN03715.1"/>
    <property type="molecule type" value="Genomic_DNA"/>
</dbReference>
<dbReference type="PATRIC" id="fig|1423744.4.peg.843"/>
<reference evidence="8 9" key="1">
    <citation type="journal article" date="2015" name="Genome Announc.">
        <title>Expanding the biotechnology potential of lactobacilli through comparative genomics of 213 strains and associated genera.</title>
        <authorList>
            <person name="Sun Z."/>
            <person name="Harris H.M."/>
            <person name="McCann A."/>
            <person name="Guo C."/>
            <person name="Argimon S."/>
            <person name="Zhang W."/>
            <person name="Yang X."/>
            <person name="Jeffery I.B."/>
            <person name="Cooney J.C."/>
            <person name="Kagawa T.F."/>
            <person name="Liu W."/>
            <person name="Song Y."/>
            <person name="Salvetti E."/>
            <person name="Wrobel A."/>
            <person name="Rasinkangas P."/>
            <person name="Parkhill J."/>
            <person name="Rea M.C."/>
            <person name="O'Sullivan O."/>
            <person name="Ritari J."/>
            <person name="Douillard F.P."/>
            <person name="Paul Ross R."/>
            <person name="Yang R."/>
            <person name="Briner A.E."/>
            <person name="Felis G.E."/>
            <person name="de Vos W.M."/>
            <person name="Barrangou R."/>
            <person name="Klaenhammer T.R."/>
            <person name="Caufield P.W."/>
            <person name="Cui Y."/>
            <person name="Zhang H."/>
            <person name="O'Toole P.W."/>
        </authorList>
    </citation>
    <scope>NUCLEOTIDE SEQUENCE [LARGE SCALE GENOMIC DNA]</scope>
    <source>
        <strain evidence="8 9">DSM 23037</strain>
    </source>
</reference>
<dbReference type="Proteomes" id="UP000051378">
    <property type="component" value="Unassembled WGS sequence"/>
</dbReference>
<accession>A0A0R2DJT7</accession>
<dbReference type="GO" id="GO:0046873">
    <property type="term" value="F:metal ion transmembrane transporter activity"/>
    <property type="evidence" value="ECO:0007669"/>
    <property type="project" value="InterPro"/>
</dbReference>
<proteinExistence type="inferred from homology"/>
<evidence type="ECO:0000256" key="4">
    <source>
        <dbReference type="ARBA" id="ARBA00022989"/>
    </source>
</evidence>
<evidence type="ECO:0000256" key="7">
    <source>
        <dbReference type="SAM" id="Phobius"/>
    </source>
</evidence>
<dbReference type="SUPFAM" id="SSF144083">
    <property type="entry name" value="Magnesium transport protein CorA, transmembrane region"/>
    <property type="match status" value="1"/>
</dbReference>
<dbReference type="CDD" id="cd12827">
    <property type="entry name" value="EcCorA_ZntB-like_u2"/>
    <property type="match status" value="1"/>
</dbReference>
<dbReference type="OrthoDB" id="9803416at2"/>
<dbReference type="InterPro" id="IPR047199">
    <property type="entry name" value="CorA-like"/>
</dbReference>
<keyword evidence="9" id="KW-1185">Reference proteome</keyword>
<keyword evidence="3 7" id="KW-0812">Transmembrane</keyword>
<evidence type="ECO:0000256" key="6">
    <source>
        <dbReference type="SAM" id="Coils"/>
    </source>
</evidence>
<keyword evidence="4 7" id="KW-1133">Transmembrane helix</keyword>
<dbReference type="InterPro" id="IPR045861">
    <property type="entry name" value="CorA_cytoplasmic_dom"/>
</dbReference>
<dbReference type="PANTHER" id="PTHR47891">
    <property type="entry name" value="TRANSPORTER-RELATED"/>
    <property type="match status" value="1"/>
</dbReference>
<dbReference type="RefSeq" id="WP_056975027.1">
    <property type="nucleotide sequence ID" value="NZ_AYZL01000020.1"/>
</dbReference>
<dbReference type="Pfam" id="PF01544">
    <property type="entry name" value="CorA"/>
    <property type="match status" value="1"/>
</dbReference>
<organism evidence="8 9">
    <name type="scientific">Holzapfeliella floricola DSM 23037 = JCM 16512</name>
    <dbReference type="NCBI Taxonomy" id="1423744"/>
    <lineage>
        <taxon>Bacteria</taxon>
        <taxon>Bacillati</taxon>
        <taxon>Bacillota</taxon>
        <taxon>Bacilli</taxon>
        <taxon>Lactobacillales</taxon>
        <taxon>Lactobacillaceae</taxon>
        <taxon>Holzapfeliella</taxon>
    </lineage>
</organism>
<dbReference type="STRING" id="1423744.FC86_GL000822"/>
<dbReference type="InterPro" id="IPR045863">
    <property type="entry name" value="CorA_TM1_TM2"/>
</dbReference>
<keyword evidence="5 7" id="KW-0472">Membrane</keyword>
<dbReference type="InterPro" id="IPR002523">
    <property type="entry name" value="MgTranspt_CorA/ZnTranspt_ZntB"/>
</dbReference>